<keyword evidence="4" id="KW-0418">Kinase</keyword>
<dbReference type="Proteomes" id="UP000004221">
    <property type="component" value="Unassembled WGS sequence"/>
</dbReference>
<dbReference type="InterPro" id="IPR004358">
    <property type="entry name" value="Sig_transdc_His_kin-like_C"/>
</dbReference>
<evidence type="ECO:0000256" key="3">
    <source>
        <dbReference type="ARBA" id="ARBA00022679"/>
    </source>
</evidence>
<feature type="domain" description="Histidine kinase" evidence="5">
    <location>
        <begin position="1"/>
        <end position="203"/>
    </location>
</feature>
<dbReference type="SUPFAM" id="SSF55874">
    <property type="entry name" value="ATPase domain of HSP90 chaperone/DNA topoisomerase II/histidine kinase"/>
    <property type="match status" value="1"/>
</dbReference>
<dbReference type="SMART" id="SM00387">
    <property type="entry name" value="HATPase_c"/>
    <property type="match status" value="1"/>
</dbReference>
<sequence>MQLAARAVQKGDRDRAEKRLRAALASADAMAGLLENVQDMCLLERGELSLAPVPGDLTEIVSSVVRRVVDEGNDRQHILKVVAPERVLGFYDARRLGQCLFNLIINAVKFSPPNRVIRVQVERAGDHASVLVIDEGAGIPEDEQSRIFEPYFRGAVIDTVDARGLGLGLPISLAIAEGHGGRIDVRSEVGRGSTFIVRLPLAPPGEAGP</sequence>
<dbReference type="PRINTS" id="PR00344">
    <property type="entry name" value="BCTRLSENSOR"/>
</dbReference>
<dbReference type="PANTHER" id="PTHR43047:SF72">
    <property type="entry name" value="OSMOSENSING HISTIDINE PROTEIN KINASE SLN1"/>
    <property type="match status" value="1"/>
</dbReference>
<dbReference type="GO" id="GO:0005886">
    <property type="term" value="C:plasma membrane"/>
    <property type="evidence" value="ECO:0007669"/>
    <property type="project" value="TreeGrafter"/>
</dbReference>
<name>I4EHB3_9BACT</name>
<gene>
    <name evidence="6" type="ORF">NITHO_3060008</name>
</gene>
<dbReference type="InterPro" id="IPR036890">
    <property type="entry name" value="HATPase_C_sf"/>
</dbReference>
<evidence type="ECO:0000256" key="1">
    <source>
        <dbReference type="ARBA" id="ARBA00000085"/>
    </source>
</evidence>
<comment type="catalytic activity">
    <reaction evidence="1">
        <text>ATP + protein L-histidine = ADP + protein N-phospho-L-histidine.</text>
        <dbReference type="EC" id="2.7.13.3"/>
    </reaction>
</comment>
<dbReference type="GO" id="GO:0000155">
    <property type="term" value="F:phosphorelay sensor kinase activity"/>
    <property type="evidence" value="ECO:0007669"/>
    <property type="project" value="TreeGrafter"/>
</dbReference>
<dbReference type="AlphaFoldDB" id="I4EHB3"/>
<evidence type="ECO:0000256" key="2">
    <source>
        <dbReference type="ARBA" id="ARBA00012438"/>
    </source>
</evidence>
<dbReference type="InterPro" id="IPR003594">
    <property type="entry name" value="HATPase_dom"/>
</dbReference>
<dbReference type="Gene3D" id="3.30.565.10">
    <property type="entry name" value="Histidine kinase-like ATPase, C-terminal domain"/>
    <property type="match status" value="1"/>
</dbReference>
<proteinExistence type="predicted"/>
<dbReference type="PROSITE" id="PS50109">
    <property type="entry name" value="HIS_KIN"/>
    <property type="match status" value="1"/>
</dbReference>
<evidence type="ECO:0000313" key="7">
    <source>
        <dbReference type="Proteomes" id="UP000004221"/>
    </source>
</evidence>
<dbReference type="EMBL" id="CAGS01000231">
    <property type="protein sequence ID" value="CCF84075.1"/>
    <property type="molecule type" value="Genomic_DNA"/>
</dbReference>
<keyword evidence="3 6" id="KW-0808">Transferase</keyword>
<dbReference type="Pfam" id="PF02518">
    <property type="entry name" value="HATPase_c"/>
    <property type="match status" value="1"/>
</dbReference>
<dbReference type="PANTHER" id="PTHR43047">
    <property type="entry name" value="TWO-COMPONENT HISTIDINE PROTEIN KINASE"/>
    <property type="match status" value="1"/>
</dbReference>
<dbReference type="InterPro" id="IPR005467">
    <property type="entry name" value="His_kinase_dom"/>
</dbReference>
<organism evidence="6 7">
    <name type="scientific">Nitrolancea hollandica Lb</name>
    <dbReference type="NCBI Taxonomy" id="1129897"/>
    <lineage>
        <taxon>Bacteria</taxon>
        <taxon>Pseudomonadati</taxon>
        <taxon>Thermomicrobiota</taxon>
        <taxon>Thermomicrobia</taxon>
        <taxon>Sphaerobacterales</taxon>
        <taxon>Sphaerobacterineae</taxon>
        <taxon>Sphaerobacteraceae</taxon>
        <taxon>Nitrolancea</taxon>
    </lineage>
</organism>
<comment type="caution">
    <text evidence="6">The sequence shown here is derived from an EMBL/GenBank/DDBJ whole genome shotgun (WGS) entry which is preliminary data.</text>
</comment>
<evidence type="ECO:0000313" key="6">
    <source>
        <dbReference type="EMBL" id="CCF84075.1"/>
    </source>
</evidence>
<dbReference type="EC" id="2.7.13.3" evidence="2"/>
<reference evidence="6 7" key="1">
    <citation type="journal article" date="2012" name="ISME J.">
        <title>Nitrification expanded: discovery, physiology and genomics of a nitrite-oxidizing bacterium from the phylum Chloroflexi.</title>
        <authorList>
            <person name="Sorokin D.Y."/>
            <person name="Lucker S."/>
            <person name="Vejmelkova D."/>
            <person name="Kostrikina N.A."/>
            <person name="Kleerebezem R."/>
            <person name="Rijpstra W.I."/>
            <person name="Damste J.S."/>
            <person name="Le Paslier D."/>
            <person name="Muyzer G."/>
            <person name="Wagner M."/>
            <person name="van Loosdrecht M.C."/>
            <person name="Daims H."/>
        </authorList>
    </citation>
    <scope>NUCLEOTIDE SEQUENCE [LARGE SCALE GENOMIC DNA]</scope>
    <source>
        <strain evidence="7">none</strain>
    </source>
</reference>
<accession>I4EHB3</accession>
<keyword evidence="7" id="KW-1185">Reference proteome</keyword>
<evidence type="ECO:0000259" key="5">
    <source>
        <dbReference type="PROSITE" id="PS50109"/>
    </source>
</evidence>
<dbReference type="CDD" id="cd00075">
    <property type="entry name" value="HATPase"/>
    <property type="match status" value="1"/>
</dbReference>
<protein>
    <recommendedName>
        <fullName evidence="2">histidine kinase</fullName>
        <ecNumber evidence="2">2.7.13.3</ecNumber>
    </recommendedName>
</protein>
<evidence type="ECO:0000256" key="4">
    <source>
        <dbReference type="ARBA" id="ARBA00022777"/>
    </source>
</evidence>
<dbReference type="GO" id="GO:0009927">
    <property type="term" value="F:histidine phosphotransfer kinase activity"/>
    <property type="evidence" value="ECO:0007669"/>
    <property type="project" value="TreeGrafter"/>
</dbReference>